<feature type="transmembrane region" description="Helical" evidence="1">
    <location>
        <begin position="212"/>
        <end position="232"/>
    </location>
</feature>
<sequence length="287" mass="31929">MATSAGQPQIPMTPTKYHNGNSVWQTAKDIYYTDRYRFKGFEALHVLSVQYYQRDLCRLEHKFVCSGGIDPKDEAEQLKSLRSLLKDYAEAISQLEATIRRDATLPKDEWARKDIEAFTEGITGQEKDNFSVEQHQYELRPRITLDPVRLMLHRAFPRSWKYPFYTATTREQAAAIAKQDGQPSDAGSISLDNFEGPPKYAPSSVVDGFGRLIMAVLGGASLLVPMLIMTFFKSQTARLVTVSVAVLLFGIILSIGTRASNQELLAATAAYTAVMVVYVGSANDTNG</sequence>
<evidence type="ECO:0000313" key="3">
    <source>
        <dbReference type="EMBL" id="KAF2094139.1"/>
    </source>
</evidence>
<feature type="domain" description="DUF6594" evidence="2">
    <location>
        <begin position="37"/>
        <end position="276"/>
    </location>
</feature>
<protein>
    <recommendedName>
        <fullName evidence="2">DUF6594 domain-containing protein</fullName>
    </recommendedName>
</protein>
<dbReference type="AlphaFoldDB" id="A0A9P4I5C6"/>
<evidence type="ECO:0000259" key="2">
    <source>
        <dbReference type="Pfam" id="PF20237"/>
    </source>
</evidence>
<name>A0A9P4I5C6_9PEZI</name>
<feature type="transmembrane region" description="Helical" evidence="1">
    <location>
        <begin position="264"/>
        <end position="281"/>
    </location>
</feature>
<reference evidence="3" key="1">
    <citation type="journal article" date="2020" name="Stud. Mycol.">
        <title>101 Dothideomycetes genomes: a test case for predicting lifestyles and emergence of pathogens.</title>
        <authorList>
            <person name="Haridas S."/>
            <person name="Albert R."/>
            <person name="Binder M."/>
            <person name="Bloem J."/>
            <person name="Labutti K."/>
            <person name="Salamov A."/>
            <person name="Andreopoulos B."/>
            <person name="Baker S."/>
            <person name="Barry K."/>
            <person name="Bills G."/>
            <person name="Bluhm B."/>
            <person name="Cannon C."/>
            <person name="Castanera R."/>
            <person name="Culley D."/>
            <person name="Daum C."/>
            <person name="Ezra D."/>
            <person name="Gonzalez J."/>
            <person name="Henrissat B."/>
            <person name="Kuo A."/>
            <person name="Liang C."/>
            <person name="Lipzen A."/>
            <person name="Lutzoni F."/>
            <person name="Magnuson J."/>
            <person name="Mondo S."/>
            <person name="Nolan M."/>
            <person name="Ohm R."/>
            <person name="Pangilinan J."/>
            <person name="Park H.-J."/>
            <person name="Ramirez L."/>
            <person name="Alfaro M."/>
            <person name="Sun H."/>
            <person name="Tritt A."/>
            <person name="Yoshinaga Y."/>
            <person name="Zwiers L.-H."/>
            <person name="Turgeon B."/>
            <person name="Goodwin S."/>
            <person name="Spatafora J."/>
            <person name="Crous P."/>
            <person name="Grigoriev I."/>
        </authorList>
    </citation>
    <scope>NUCLEOTIDE SEQUENCE</scope>
    <source>
        <strain evidence="3">CBS 133067</strain>
    </source>
</reference>
<dbReference type="PANTHER" id="PTHR34502">
    <property type="entry name" value="DUF6594 DOMAIN-CONTAINING PROTEIN-RELATED"/>
    <property type="match status" value="1"/>
</dbReference>
<gene>
    <name evidence="3" type="ORF">NA57DRAFT_80556</name>
</gene>
<evidence type="ECO:0000313" key="4">
    <source>
        <dbReference type="Proteomes" id="UP000799772"/>
    </source>
</evidence>
<dbReference type="InterPro" id="IPR046529">
    <property type="entry name" value="DUF6594"/>
</dbReference>
<keyword evidence="1" id="KW-0812">Transmembrane</keyword>
<dbReference type="Proteomes" id="UP000799772">
    <property type="component" value="Unassembled WGS sequence"/>
</dbReference>
<dbReference type="EMBL" id="ML978135">
    <property type="protein sequence ID" value="KAF2094139.1"/>
    <property type="molecule type" value="Genomic_DNA"/>
</dbReference>
<dbReference type="Pfam" id="PF20237">
    <property type="entry name" value="DUF6594"/>
    <property type="match status" value="1"/>
</dbReference>
<dbReference type="PANTHER" id="PTHR34502:SF5">
    <property type="entry name" value="DUF6594 DOMAIN-CONTAINING PROTEIN"/>
    <property type="match status" value="1"/>
</dbReference>
<accession>A0A9P4I5C6</accession>
<organism evidence="3 4">
    <name type="scientific">Rhizodiscina lignyota</name>
    <dbReference type="NCBI Taxonomy" id="1504668"/>
    <lineage>
        <taxon>Eukaryota</taxon>
        <taxon>Fungi</taxon>
        <taxon>Dikarya</taxon>
        <taxon>Ascomycota</taxon>
        <taxon>Pezizomycotina</taxon>
        <taxon>Dothideomycetes</taxon>
        <taxon>Pleosporomycetidae</taxon>
        <taxon>Aulographales</taxon>
        <taxon>Rhizodiscinaceae</taxon>
        <taxon>Rhizodiscina</taxon>
    </lineage>
</organism>
<evidence type="ECO:0000256" key="1">
    <source>
        <dbReference type="SAM" id="Phobius"/>
    </source>
</evidence>
<comment type="caution">
    <text evidence="3">The sequence shown here is derived from an EMBL/GenBank/DDBJ whole genome shotgun (WGS) entry which is preliminary data.</text>
</comment>
<keyword evidence="1" id="KW-0472">Membrane</keyword>
<dbReference type="OrthoDB" id="3546297at2759"/>
<proteinExistence type="predicted"/>
<keyword evidence="1" id="KW-1133">Transmembrane helix</keyword>
<keyword evidence="4" id="KW-1185">Reference proteome</keyword>
<feature type="transmembrane region" description="Helical" evidence="1">
    <location>
        <begin position="239"/>
        <end position="258"/>
    </location>
</feature>